<comment type="subcellular location">
    <subcellularLocation>
        <location evidence="1">Membrane</location>
        <topology evidence="1">Single-pass membrane protein</topology>
    </subcellularLocation>
</comment>
<keyword evidence="5" id="KW-0862">Zinc</keyword>
<evidence type="ECO:0000256" key="5">
    <source>
        <dbReference type="ARBA" id="ARBA00022833"/>
    </source>
</evidence>
<evidence type="ECO:0000313" key="10">
    <source>
        <dbReference type="RefSeq" id="XP_013775844.2"/>
    </source>
</evidence>
<dbReference type="GeneID" id="106460664"/>
<evidence type="ECO:0000256" key="4">
    <source>
        <dbReference type="ARBA" id="ARBA00022771"/>
    </source>
</evidence>
<dbReference type="PANTHER" id="PTHR14402:SF10">
    <property type="entry name" value="3CXXC-TYPE DOMAIN-CONTAINING PROTEIN"/>
    <property type="match status" value="1"/>
</dbReference>
<dbReference type="Proteomes" id="UP000694941">
    <property type="component" value="Unplaced"/>
</dbReference>
<evidence type="ECO:0000256" key="2">
    <source>
        <dbReference type="ARBA" id="ARBA00022692"/>
    </source>
</evidence>
<dbReference type="InterPro" id="IPR026096">
    <property type="entry name" value="R-trans_p"/>
</dbReference>
<evidence type="ECO:0000256" key="7">
    <source>
        <dbReference type="ARBA" id="ARBA00023136"/>
    </source>
</evidence>
<dbReference type="InterPro" id="IPR027377">
    <property type="entry name" value="ZAR1/RTP1-5-like_Znf-3CxxC"/>
</dbReference>
<dbReference type="RefSeq" id="XP_013775844.2">
    <property type="nucleotide sequence ID" value="XM_013920390.2"/>
</dbReference>
<evidence type="ECO:0000259" key="8">
    <source>
        <dbReference type="SMART" id="SM01328"/>
    </source>
</evidence>
<dbReference type="SMART" id="SM01328">
    <property type="entry name" value="zf-3CxxC"/>
    <property type="match status" value="1"/>
</dbReference>
<keyword evidence="7" id="KW-0472">Membrane</keyword>
<dbReference type="PANTHER" id="PTHR14402">
    <property type="entry name" value="RECEPTOR TRANSPORTING PROTEIN"/>
    <property type="match status" value="1"/>
</dbReference>
<evidence type="ECO:0000256" key="3">
    <source>
        <dbReference type="ARBA" id="ARBA00022723"/>
    </source>
</evidence>
<keyword evidence="3" id="KW-0479">Metal-binding</keyword>
<organism evidence="9 10">
    <name type="scientific">Limulus polyphemus</name>
    <name type="common">Atlantic horseshoe crab</name>
    <dbReference type="NCBI Taxonomy" id="6850"/>
    <lineage>
        <taxon>Eukaryota</taxon>
        <taxon>Metazoa</taxon>
        <taxon>Ecdysozoa</taxon>
        <taxon>Arthropoda</taxon>
        <taxon>Chelicerata</taxon>
        <taxon>Merostomata</taxon>
        <taxon>Xiphosura</taxon>
        <taxon>Limulidae</taxon>
        <taxon>Limulus</taxon>
    </lineage>
</organism>
<protein>
    <submittedName>
        <fullName evidence="10">Receptor-transporting protein 4-like</fullName>
    </submittedName>
</protein>
<sequence length="205" mass="23435">MVVCAGPIISTVQYTTAATEISTAVNTAPWPVGIPYSPVFTWPAWKQLYGMEQVWLTEFHRLFNQFLPHRWYLTTVNFKHAGAWNTFVDSAKVRFCCEECAHAWTSMKGRVVFWFGLNPSTGEGLVTFKLYGQQCDRCKVGLYEPAMWYPEEVVKVLVNIFNRVGQVFYGFTKPPIHLNRRPGKPRNPHNGALCQACKHGVCIER</sequence>
<evidence type="ECO:0000256" key="1">
    <source>
        <dbReference type="ARBA" id="ARBA00004167"/>
    </source>
</evidence>
<gene>
    <name evidence="10" type="primary">LOC106460664</name>
</gene>
<feature type="domain" description="3CxxC-type" evidence="8">
    <location>
        <begin position="90"/>
        <end position="200"/>
    </location>
</feature>
<proteinExistence type="predicted"/>
<keyword evidence="4" id="KW-0863">Zinc-finger</keyword>
<reference evidence="10" key="1">
    <citation type="submission" date="2025-08" db="UniProtKB">
        <authorList>
            <consortium name="RefSeq"/>
        </authorList>
    </citation>
    <scope>IDENTIFICATION</scope>
    <source>
        <tissue evidence="10">Muscle</tissue>
    </source>
</reference>
<keyword evidence="6" id="KW-1133">Transmembrane helix</keyword>
<evidence type="ECO:0000256" key="6">
    <source>
        <dbReference type="ARBA" id="ARBA00022989"/>
    </source>
</evidence>
<name>A0ABM1B6L4_LIMPO</name>
<evidence type="ECO:0000313" key="9">
    <source>
        <dbReference type="Proteomes" id="UP000694941"/>
    </source>
</evidence>
<keyword evidence="2" id="KW-0812">Transmembrane</keyword>
<keyword evidence="9" id="KW-1185">Reference proteome</keyword>
<accession>A0ABM1B6L4</accession>
<dbReference type="Pfam" id="PF13695">
    <property type="entry name" value="Zn_ribbon_3CxxC"/>
    <property type="match status" value="1"/>
</dbReference>